<evidence type="ECO:0000313" key="2">
    <source>
        <dbReference type="Proteomes" id="UP000235589"/>
    </source>
</evidence>
<accession>A0A2K9NZ52</accession>
<proteinExistence type="predicted"/>
<organism evidence="1 2">
    <name type="scientific">Monoglobus pectinilyticus</name>
    <dbReference type="NCBI Taxonomy" id="1981510"/>
    <lineage>
        <taxon>Bacteria</taxon>
        <taxon>Bacillati</taxon>
        <taxon>Bacillota</taxon>
        <taxon>Clostridia</taxon>
        <taxon>Monoglobales</taxon>
        <taxon>Monoglobaceae</taxon>
        <taxon>Monoglobus</taxon>
    </lineage>
</organism>
<dbReference type="Proteomes" id="UP000235589">
    <property type="component" value="Chromosome"/>
</dbReference>
<sequence>MKYILKTLSYFVLITIVAVYSSSCSLSDKSESISPSPAPSIGVSNNTAFSDIFSEFNELKNVSAALLNSKTDLVWWQKFDSIYNNVNAVYEENNAINMSGKLGGMDKSLSQALVSVSSSYKDAFDIMNAAKDNDDSEIQQYAYNDFSNKISSANNQWEHVLETLIETSPPDSSQ</sequence>
<keyword evidence="2" id="KW-1185">Reference proteome</keyword>
<reference evidence="1 2" key="1">
    <citation type="submission" date="2017-04" db="EMBL/GenBank/DDBJ databases">
        <title>Monoglobus pectinilyticus 14 draft genome.</title>
        <authorList>
            <person name="Kim C."/>
            <person name="Rosendale D.I."/>
            <person name="Kelly W.J."/>
            <person name="Tannock G.W."/>
            <person name="Patchett M.L."/>
            <person name="Jordens J.Z."/>
        </authorList>
    </citation>
    <scope>NUCLEOTIDE SEQUENCE [LARGE SCALE GENOMIC DNA]</scope>
    <source>
        <strain evidence="1 2">14</strain>
    </source>
</reference>
<protein>
    <submittedName>
        <fullName evidence="1">Uncharacterized protein</fullName>
    </submittedName>
</protein>
<dbReference type="EMBL" id="CP020991">
    <property type="protein sequence ID" value="AUO18311.1"/>
    <property type="molecule type" value="Genomic_DNA"/>
</dbReference>
<name>A0A2K9NZ52_9FIRM</name>
<gene>
    <name evidence="1" type="ORF">B9O19_00126</name>
</gene>
<dbReference type="AlphaFoldDB" id="A0A2K9NZ52"/>
<dbReference type="KEGG" id="mpec:B9O19_00126"/>
<evidence type="ECO:0000313" key="1">
    <source>
        <dbReference type="EMBL" id="AUO18311.1"/>
    </source>
</evidence>
<dbReference type="RefSeq" id="WP_102364662.1">
    <property type="nucleotide sequence ID" value="NZ_CP020991.1"/>
</dbReference>
<dbReference type="GeneID" id="98061559"/>